<evidence type="ECO:0000313" key="3">
    <source>
        <dbReference type="EMBL" id="KAF7550492.1"/>
    </source>
</evidence>
<dbReference type="OrthoDB" id="2110578at2759"/>
<feature type="compositionally biased region" description="Low complexity" evidence="1">
    <location>
        <begin position="256"/>
        <end position="284"/>
    </location>
</feature>
<protein>
    <submittedName>
        <fullName evidence="3">Uncharacterized protein</fullName>
    </submittedName>
</protein>
<feature type="region of interest" description="Disordered" evidence="1">
    <location>
        <begin position="255"/>
        <end position="284"/>
    </location>
</feature>
<evidence type="ECO:0000313" key="4">
    <source>
        <dbReference type="Proteomes" id="UP000722485"/>
    </source>
</evidence>
<feature type="signal peptide" evidence="2">
    <location>
        <begin position="1"/>
        <end position="19"/>
    </location>
</feature>
<evidence type="ECO:0000256" key="2">
    <source>
        <dbReference type="SAM" id="SignalP"/>
    </source>
</evidence>
<evidence type="ECO:0000256" key="1">
    <source>
        <dbReference type="SAM" id="MobiDB-lite"/>
    </source>
</evidence>
<keyword evidence="2" id="KW-0732">Signal</keyword>
<organism evidence="3 4">
    <name type="scientific">Cylindrodendrum hubeiense</name>
    <dbReference type="NCBI Taxonomy" id="595255"/>
    <lineage>
        <taxon>Eukaryota</taxon>
        <taxon>Fungi</taxon>
        <taxon>Dikarya</taxon>
        <taxon>Ascomycota</taxon>
        <taxon>Pezizomycotina</taxon>
        <taxon>Sordariomycetes</taxon>
        <taxon>Hypocreomycetidae</taxon>
        <taxon>Hypocreales</taxon>
        <taxon>Nectriaceae</taxon>
        <taxon>Cylindrodendrum</taxon>
    </lineage>
</organism>
<dbReference type="AlphaFoldDB" id="A0A9P5HEH7"/>
<dbReference type="Proteomes" id="UP000722485">
    <property type="component" value="Unassembled WGS sequence"/>
</dbReference>
<gene>
    <name evidence="3" type="ORF">G7Z17_g5666</name>
</gene>
<proteinExistence type="predicted"/>
<accession>A0A9P5HEH7</accession>
<dbReference type="EMBL" id="JAANBB010000097">
    <property type="protein sequence ID" value="KAF7550492.1"/>
    <property type="molecule type" value="Genomic_DNA"/>
</dbReference>
<feature type="chain" id="PRO_5040512325" evidence="2">
    <location>
        <begin position="20"/>
        <end position="312"/>
    </location>
</feature>
<reference evidence="3" key="1">
    <citation type="submission" date="2020-03" db="EMBL/GenBank/DDBJ databases">
        <title>Draft Genome Sequence of Cylindrodendrum hubeiense.</title>
        <authorList>
            <person name="Buettner E."/>
            <person name="Kellner H."/>
        </authorList>
    </citation>
    <scope>NUCLEOTIDE SEQUENCE</scope>
    <source>
        <strain evidence="3">IHI 201604</strain>
    </source>
</reference>
<sequence length="312" mass="32379">MRFNNIALAATAVVSVTAARPSDTPICDYYTTALLKNNTAKNQLTLLTLLVNTVVIGNYTEPNVGIKVPGILAAGKVNDTEVNLLPYFSGELASTNRGGKMGVAVNFLDGGGAAPLMKNKAANDETSDQYFLLTHLYQFFGSLLGCSEQGMAGFDAYKAQSSMYKVHKFMDLDYYQVTYFVTQVGLAAASFGVAEDDIKAVAMALNSIFNVRCAPATTAIKAQGAQLQSICIDKSCPLAKDGVCSKYDTPIEPKNATASGDESSASASMASGTATATGTSATTEASATTTGGATAMGLSWAAAAVGFAAFML</sequence>
<name>A0A9P5HEH7_9HYPO</name>
<keyword evidence="4" id="KW-1185">Reference proteome</keyword>
<comment type="caution">
    <text evidence="3">The sequence shown here is derived from an EMBL/GenBank/DDBJ whole genome shotgun (WGS) entry which is preliminary data.</text>
</comment>